<evidence type="ECO:0000259" key="3">
    <source>
        <dbReference type="Pfam" id="PF08547"/>
    </source>
</evidence>
<evidence type="ECO:0000256" key="1">
    <source>
        <dbReference type="ARBA" id="ARBA00007884"/>
    </source>
</evidence>
<dbReference type="InterPro" id="IPR013857">
    <property type="entry name" value="NADH-UbQ_OxRdtase-assoc_prot30"/>
</dbReference>
<sequence>MMIFLVVIVMMSSNSHPAQTQMLFDFSKNATVDQWQIVDDVVMGGRSSGNFRLNDEGHGVFEGKISLANNGGFSSLRYRFDAVNVSQYTKVVLRVKGAKTTYQFRVKADASDYQSYVYPFETTGEWQDIEIPLSEMYPTYRGRKLNMPKFAHPTIEELRFLIGNKKPEQFQLCIDYILLK</sequence>
<accession>A0A4Q7NUP5</accession>
<dbReference type="EMBL" id="SGXE01000007">
    <property type="protein sequence ID" value="RZS90578.1"/>
    <property type="molecule type" value="Genomic_DNA"/>
</dbReference>
<feature type="domain" description="NADH:ubiquinone oxidoreductase intermediate-associated protein 30" evidence="3">
    <location>
        <begin position="24"/>
        <end position="174"/>
    </location>
</feature>
<comment type="similarity">
    <text evidence="1">Belongs to the CIA30 family.</text>
</comment>
<keyword evidence="2" id="KW-0732">Signal</keyword>
<dbReference type="AlphaFoldDB" id="A0A4Q7NUP5"/>
<gene>
    <name evidence="4" type="ORF">EV197_3373</name>
</gene>
<dbReference type="InterPro" id="IPR039131">
    <property type="entry name" value="NDUFAF1"/>
</dbReference>
<reference evidence="4 5" key="1">
    <citation type="submission" date="2019-02" db="EMBL/GenBank/DDBJ databases">
        <title>Genomic Encyclopedia of Type Strains, Phase IV (KMG-IV): sequencing the most valuable type-strain genomes for metagenomic binning, comparative biology and taxonomic classification.</title>
        <authorList>
            <person name="Goeker M."/>
        </authorList>
    </citation>
    <scope>NUCLEOTIDE SEQUENCE [LARGE SCALE GENOMIC DNA]</scope>
    <source>
        <strain evidence="4 5">DSM 17196</strain>
    </source>
</reference>
<evidence type="ECO:0000313" key="5">
    <source>
        <dbReference type="Proteomes" id="UP000292262"/>
    </source>
</evidence>
<evidence type="ECO:0000313" key="4">
    <source>
        <dbReference type="EMBL" id="RZS90578.1"/>
    </source>
</evidence>
<feature type="chain" id="PRO_5020456157" evidence="2">
    <location>
        <begin position="19"/>
        <end position="180"/>
    </location>
</feature>
<dbReference type="InterPro" id="IPR008979">
    <property type="entry name" value="Galactose-bd-like_sf"/>
</dbReference>
<dbReference type="SUPFAM" id="SSF49785">
    <property type="entry name" value="Galactose-binding domain-like"/>
    <property type="match status" value="1"/>
</dbReference>
<organism evidence="4 5">
    <name type="scientific">Aquimarina brevivitae</name>
    <dbReference type="NCBI Taxonomy" id="323412"/>
    <lineage>
        <taxon>Bacteria</taxon>
        <taxon>Pseudomonadati</taxon>
        <taxon>Bacteroidota</taxon>
        <taxon>Flavobacteriia</taxon>
        <taxon>Flavobacteriales</taxon>
        <taxon>Flavobacteriaceae</taxon>
        <taxon>Aquimarina</taxon>
    </lineage>
</organism>
<name>A0A4Q7NUP5_9FLAO</name>
<dbReference type="PANTHER" id="PTHR13194:SF19">
    <property type="entry name" value="NAD(P)-BINDING ROSSMANN-FOLD SUPERFAMILY PROTEIN"/>
    <property type="match status" value="1"/>
</dbReference>
<proteinExistence type="inferred from homology"/>
<dbReference type="Proteomes" id="UP000292262">
    <property type="component" value="Unassembled WGS sequence"/>
</dbReference>
<evidence type="ECO:0000256" key="2">
    <source>
        <dbReference type="SAM" id="SignalP"/>
    </source>
</evidence>
<comment type="caution">
    <text evidence="4">The sequence shown here is derived from an EMBL/GenBank/DDBJ whole genome shotgun (WGS) entry which is preliminary data.</text>
</comment>
<feature type="signal peptide" evidence="2">
    <location>
        <begin position="1"/>
        <end position="18"/>
    </location>
</feature>
<dbReference type="Gene3D" id="2.60.120.430">
    <property type="entry name" value="Galactose-binding lectin"/>
    <property type="match status" value="1"/>
</dbReference>
<protein>
    <submittedName>
        <fullName evidence="4">Complex I intermediate-associated protein 30 (CIA30)</fullName>
    </submittedName>
</protein>
<dbReference type="Pfam" id="PF08547">
    <property type="entry name" value="CIA30"/>
    <property type="match status" value="1"/>
</dbReference>
<dbReference type="PANTHER" id="PTHR13194">
    <property type="entry name" value="COMPLEX I INTERMEDIATE-ASSOCIATED PROTEIN 30"/>
    <property type="match status" value="1"/>
</dbReference>
<keyword evidence="5" id="KW-1185">Reference proteome</keyword>
<dbReference type="RefSeq" id="WP_341273033.1">
    <property type="nucleotide sequence ID" value="NZ_SGXE01000007.1"/>
</dbReference>